<evidence type="ECO:0000256" key="1">
    <source>
        <dbReference type="SAM" id="MobiDB-lite"/>
    </source>
</evidence>
<name>A0A2I0JYN1_PUNGR</name>
<protein>
    <submittedName>
        <fullName evidence="2">Uncharacterized protein</fullName>
    </submittedName>
</protein>
<keyword evidence="3" id="KW-1185">Reference proteome</keyword>
<evidence type="ECO:0000313" key="2">
    <source>
        <dbReference type="EMBL" id="PKI61415.1"/>
    </source>
</evidence>
<comment type="caution">
    <text evidence="2">The sequence shown here is derived from an EMBL/GenBank/DDBJ whole genome shotgun (WGS) entry which is preliminary data.</text>
</comment>
<sequence length="176" mass="19605">MIAINTYKHNINGIDKTAPTHGTELGRARAGPLLNASCAGGLVRAAARLGRKLGCWGARLFNPEKRKSTRLERKTETEEKGRGPGGCAVALDPGRSRSATGGSEGRLERESAELWECRRSRERQRCELWVQGERGELREFGDGRAVCELWVELRESSPQEKETELWFSFFRGESAS</sequence>
<accession>A0A2I0JYN1</accession>
<feature type="region of interest" description="Disordered" evidence="1">
    <location>
        <begin position="67"/>
        <end position="106"/>
    </location>
</feature>
<organism evidence="2 3">
    <name type="scientific">Punica granatum</name>
    <name type="common">Pomegranate</name>
    <dbReference type="NCBI Taxonomy" id="22663"/>
    <lineage>
        <taxon>Eukaryota</taxon>
        <taxon>Viridiplantae</taxon>
        <taxon>Streptophyta</taxon>
        <taxon>Embryophyta</taxon>
        <taxon>Tracheophyta</taxon>
        <taxon>Spermatophyta</taxon>
        <taxon>Magnoliopsida</taxon>
        <taxon>eudicotyledons</taxon>
        <taxon>Gunneridae</taxon>
        <taxon>Pentapetalae</taxon>
        <taxon>rosids</taxon>
        <taxon>malvids</taxon>
        <taxon>Myrtales</taxon>
        <taxon>Lythraceae</taxon>
        <taxon>Punica</taxon>
    </lineage>
</organism>
<dbReference type="Proteomes" id="UP000233551">
    <property type="component" value="Unassembled WGS sequence"/>
</dbReference>
<proteinExistence type="predicted"/>
<gene>
    <name evidence="2" type="ORF">CRG98_018189</name>
</gene>
<dbReference type="AlphaFoldDB" id="A0A2I0JYN1"/>
<dbReference type="EMBL" id="PGOL01001040">
    <property type="protein sequence ID" value="PKI61415.1"/>
    <property type="molecule type" value="Genomic_DNA"/>
</dbReference>
<feature type="compositionally biased region" description="Basic and acidic residues" evidence="1">
    <location>
        <begin position="67"/>
        <end position="82"/>
    </location>
</feature>
<reference evidence="2 3" key="1">
    <citation type="submission" date="2017-11" db="EMBL/GenBank/DDBJ databases">
        <title>De-novo sequencing of pomegranate (Punica granatum L.) genome.</title>
        <authorList>
            <person name="Akparov Z."/>
            <person name="Amiraslanov A."/>
            <person name="Hajiyeva S."/>
            <person name="Abbasov M."/>
            <person name="Kaur K."/>
            <person name="Hamwieh A."/>
            <person name="Solovyev V."/>
            <person name="Salamov A."/>
            <person name="Braich B."/>
            <person name="Kosarev P."/>
            <person name="Mahmoud A."/>
            <person name="Hajiyev E."/>
            <person name="Babayeva S."/>
            <person name="Izzatullayeva V."/>
            <person name="Mammadov A."/>
            <person name="Mammadov A."/>
            <person name="Sharifova S."/>
            <person name="Ojaghi J."/>
            <person name="Eynullazada K."/>
            <person name="Bayramov B."/>
            <person name="Abdulazimova A."/>
            <person name="Shahmuradov I."/>
        </authorList>
    </citation>
    <scope>NUCLEOTIDE SEQUENCE [LARGE SCALE GENOMIC DNA]</scope>
    <source>
        <strain evidence="3">cv. AG2017</strain>
        <tissue evidence="2">Leaf</tissue>
    </source>
</reference>
<evidence type="ECO:0000313" key="3">
    <source>
        <dbReference type="Proteomes" id="UP000233551"/>
    </source>
</evidence>